<evidence type="ECO:0000256" key="6">
    <source>
        <dbReference type="ARBA" id="ARBA00022741"/>
    </source>
</evidence>
<evidence type="ECO:0000313" key="14">
    <source>
        <dbReference type="Proteomes" id="UP000026962"/>
    </source>
</evidence>
<dbReference type="STRING" id="4537.A0A0E0K7T4"/>
<dbReference type="GO" id="GO:0071897">
    <property type="term" value="P:DNA biosynthetic process"/>
    <property type="evidence" value="ECO:0007669"/>
    <property type="project" value="UniProtKB-KW"/>
</dbReference>
<keyword evidence="7" id="KW-0418">Kinase</keyword>
<dbReference type="Pfam" id="PF03478">
    <property type="entry name" value="Beta-prop_KIB1-4"/>
    <property type="match status" value="1"/>
</dbReference>
<dbReference type="GO" id="GO:0004797">
    <property type="term" value="F:thymidine kinase activity"/>
    <property type="evidence" value="ECO:0007669"/>
    <property type="project" value="UniProtKB-EC"/>
</dbReference>
<evidence type="ECO:0000256" key="3">
    <source>
        <dbReference type="ARBA" id="ARBA00022634"/>
    </source>
</evidence>
<dbReference type="FunFam" id="3.40.50.300:FF:000948">
    <property type="entry name" value="Thymidine kinase"/>
    <property type="match status" value="1"/>
</dbReference>
<evidence type="ECO:0000313" key="13">
    <source>
        <dbReference type="EnsemblPlants" id="OPUNC03G00920.1"/>
    </source>
</evidence>
<dbReference type="GO" id="GO:0006950">
    <property type="term" value="P:response to stress"/>
    <property type="evidence" value="ECO:0007669"/>
    <property type="project" value="UniProtKB-ARBA"/>
</dbReference>
<dbReference type="SUPFAM" id="SSF52540">
    <property type="entry name" value="P-loop containing nucleoside triphosphate hydrolases"/>
    <property type="match status" value="1"/>
</dbReference>
<feature type="region of interest" description="Disordered" evidence="11">
    <location>
        <begin position="48"/>
        <end position="69"/>
    </location>
</feature>
<proteinExistence type="inferred from homology"/>
<dbReference type="AlphaFoldDB" id="A0A0E0K7T4"/>
<evidence type="ECO:0000256" key="5">
    <source>
        <dbReference type="ARBA" id="ARBA00022723"/>
    </source>
</evidence>
<dbReference type="Gene3D" id="3.40.50.300">
    <property type="entry name" value="P-loop containing nucleotide triphosphate hydrolases"/>
    <property type="match status" value="1"/>
</dbReference>
<dbReference type="SUPFAM" id="SSF57716">
    <property type="entry name" value="Glucocorticoid receptor-like (DNA-binding domain)"/>
    <property type="match status" value="1"/>
</dbReference>
<name>A0A0E0K7T4_ORYPU</name>
<keyword evidence="5" id="KW-0479">Metal-binding</keyword>
<evidence type="ECO:0000259" key="12">
    <source>
        <dbReference type="Pfam" id="PF03478"/>
    </source>
</evidence>
<evidence type="ECO:0000256" key="10">
    <source>
        <dbReference type="ARBA" id="ARBA00048254"/>
    </source>
</evidence>
<dbReference type="HOGENOM" id="CLU_358048_0_0_1"/>
<dbReference type="InterPro" id="IPR027417">
    <property type="entry name" value="P-loop_NTPase"/>
</dbReference>
<dbReference type="OMA" id="YMPRRRR"/>
<protein>
    <recommendedName>
        <fullName evidence="2">thymidine kinase</fullName>
        <ecNumber evidence="2">2.7.1.21</ecNumber>
    </recommendedName>
</protein>
<comment type="similarity">
    <text evidence="1">Belongs to the thymidine kinase family.</text>
</comment>
<keyword evidence="9" id="KW-0067">ATP-binding</keyword>
<dbReference type="InterPro" id="IPR001267">
    <property type="entry name" value="Thymidine_kinase"/>
</dbReference>
<keyword evidence="14" id="KW-1185">Reference proteome</keyword>
<dbReference type="EC" id="2.7.1.21" evidence="2"/>
<keyword evidence="3" id="KW-0237">DNA synthesis</keyword>
<keyword evidence="8" id="KW-0862">Zinc</keyword>
<dbReference type="eggNOG" id="KOG3125">
    <property type="taxonomic scope" value="Eukaryota"/>
</dbReference>
<reference evidence="13" key="2">
    <citation type="submission" date="2018-05" db="EMBL/GenBank/DDBJ databases">
        <title>OpunRS2 (Oryza punctata Reference Sequence Version 2).</title>
        <authorList>
            <person name="Zhang J."/>
            <person name="Kudrna D."/>
            <person name="Lee S."/>
            <person name="Talag J."/>
            <person name="Welchert J."/>
            <person name="Wing R.A."/>
        </authorList>
    </citation>
    <scope>NUCLEOTIDE SEQUENCE [LARGE SCALE GENOMIC DNA]</scope>
</reference>
<reference evidence="13" key="1">
    <citation type="submission" date="2015-04" db="UniProtKB">
        <authorList>
            <consortium name="EnsemblPlants"/>
        </authorList>
    </citation>
    <scope>IDENTIFICATION</scope>
</reference>
<evidence type="ECO:0000256" key="9">
    <source>
        <dbReference type="ARBA" id="ARBA00022840"/>
    </source>
</evidence>
<dbReference type="GO" id="GO:0005524">
    <property type="term" value="F:ATP binding"/>
    <property type="evidence" value="ECO:0007669"/>
    <property type="project" value="UniProtKB-KW"/>
</dbReference>
<dbReference type="PANTHER" id="PTHR33165:SF82">
    <property type="entry name" value="OS11G0231400 PROTEIN"/>
    <property type="match status" value="1"/>
</dbReference>
<feature type="domain" description="KIB1-4 beta-propeller" evidence="12">
    <location>
        <begin position="506"/>
        <end position="741"/>
    </location>
</feature>
<dbReference type="EnsemblPlants" id="OPUNC03G00920.1">
    <property type="protein sequence ID" value="OPUNC03G00920.1"/>
    <property type="gene ID" value="OPUNC03G00920"/>
</dbReference>
<dbReference type="GO" id="GO:0046872">
    <property type="term" value="F:metal ion binding"/>
    <property type="evidence" value="ECO:0007669"/>
    <property type="project" value="UniProtKB-KW"/>
</dbReference>
<evidence type="ECO:0000256" key="7">
    <source>
        <dbReference type="ARBA" id="ARBA00022777"/>
    </source>
</evidence>
<evidence type="ECO:0000256" key="2">
    <source>
        <dbReference type="ARBA" id="ARBA00012118"/>
    </source>
</evidence>
<dbReference type="PANTHER" id="PTHR33165">
    <property type="entry name" value="F-BOX DOMAIN CONTAINING PROTEIN-LIKE-RELATED"/>
    <property type="match status" value="1"/>
</dbReference>
<dbReference type="InterPro" id="IPR005174">
    <property type="entry name" value="KIB1-4_b-propeller"/>
</dbReference>
<accession>A0A0E0K7T4</accession>
<evidence type="ECO:0000256" key="1">
    <source>
        <dbReference type="ARBA" id="ARBA00007587"/>
    </source>
</evidence>
<evidence type="ECO:0000256" key="4">
    <source>
        <dbReference type="ARBA" id="ARBA00022679"/>
    </source>
</evidence>
<dbReference type="FunFam" id="3.30.60.20:FF:000051">
    <property type="entry name" value="Thymidine kinase"/>
    <property type="match status" value="1"/>
</dbReference>
<comment type="catalytic activity">
    <reaction evidence="10">
        <text>thymidine + ATP = dTMP + ADP + H(+)</text>
        <dbReference type="Rhea" id="RHEA:19129"/>
        <dbReference type="ChEBI" id="CHEBI:15378"/>
        <dbReference type="ChEBI" id="CHEBI:17748"/>
        <dbReference type="ChEBI" id="CHEBI:30616"/>
        <dbReference type="ChEBI" id="CHEBI:63528"/>
        <dbReference type="ChEBI" id="CHEBI:456216"/>
        <dbReference type="EC" id="2.7.1.21"/>
    </reaction>
</comment>
<keyword evidence="4" id="KW-0808">Transferase</keyword>
<dbReference type="Gene3D" id="3.30.60.20">
    <property type="match status" value="1"/>
</dbReference>
<dbReference type="Proteomes" id="UP000026962">
    <property type="component" value="Chromosome 3"/>
</dbReference>
<organism evidence="13">
    <name type="scientific">Oryza punctata</name>
    <name type="common">Red rice</name>
    <dbReference type="NCBI Taxonomy" id="4537"/>
    <lineage>
        <taxon>Eukaryota</taxon>
        <taxon>Viridiplantae</taxon>
        <taxon>Streptophyta</taxon>
        <taxon>Embryophyta</taxon>
        <taxon>Tracheophyta</taxon>
        <taxon>Spermatophyta</taxon>
        <taxon>Magnoliopsida</taxon>
        <taxon>Liliopsida</taxon>
        <taxon>Poales</taxon>
        <taxon>Poaceae</taxon>
        <taxon>BOP clade</taxon>
        <taxon>Oryzoideae</taxon>
        <taxon>Oryzeae</taxon>
        <taxon>Oryzinae</taxon>
        <taxon>Oryza</taxon>
    </lineage>
</organism>
<dbReference type="Gramene" id="OPUNC03G00920.1">
    <property type="protein sequence ID" value="OPUNC03G00920.1"/>
    <property type="gene ID" value="OPUNC03G00920"/>
</dbReference>
<sequence>MSSICAMRSLLAASTFLRSGASRLRPLSLAPPFRLNLSRPSLGAVRPVSAAAVDKSRGGGGSGMEGRPSHPGEIHVIVGPMFAGKTTALLRRVQVEAGTGRNVALIKSDKDNRYGLDSVVTHDGTKVACWALPELSSFQDKLGTEAYDKVDVIGIDEAQFFDDLHDFCCKAADRDGKIVVVAGLDGDYKRNKFGSVLDIIPLADSVTKLTARCELCGRRAFFTLRKTRETKTELIGGADVYMPRRRRTSADADAVTAAATRDPSPWESLHEDLLELIAWRVLAGDDHLRDYVRFRAVCPHWRSSTTCPRGRGIVDRRFHPRRWMLLPEGHGLYPGHGKLRGFVRFFNLSTGAFVRVHLPLFRDHCVLDSVDGILLLQRDHDTAIRLLHPFTGDIMDFPPLETLLSKRRRRTSADADAAAATRDPSPWESLHEDLLELIAWRVLAGDDHLRDYVRFRAVCSHWRSSTTCPRGRGIVDRRFHPRRWMLLPEGHGLYPGHGKLRGFVRFFNLSTGAFVRVHLPLFRDHCVLDSVDGILLLQRDHDTAIRLLHPFTGDIMDFPPLETLLRYVSSKLVGDKWDYLRRIGAASINVSADQVVSLMMWSRGMVQVAFATSGEREWRVSSWYFNQIFSPLPFQGKLYMVRPHQTYGEPEILRIDPPQLEGTEPWLPPPTLIAKCPANTPDSDNRVLYCLVECDSEILVIALSSGVHKKNSVYRLADFVLGRRTIQVTNIGGNAIFIGKRNLNKGQIRFQGLLPASWRVKGKWRSGCAFFGFSTYSPKAHHS</sequence>
<keyword evidence="6" id="KW-0547">Nucleotide-binding</keyword>
<dbReference type="GO" id="GO:0042802">
    <property type="term" value="F:identical protein binding"/>
    <property type="evidence" value="ECO:0007669"/>
    <property type="project" value="UniProtKB-ARBA"/>
</dbReference>
<evidence type="ECO:0000256" key="11">
    <source>
        <dbReference type="SAM" id="MobiDB-lite"/>
    </source>
</evidence>
<evidence type="ECO:0000256" key="8">
    <source>
        <dbReference type="ARBA" id="ARBA00022833"/>
    </source>
</evidence>
<dbReference type="Pfam" id="PF00265">
    <property type="entry name" value="TK"/>
    <property type="match status" value="1"/>
</dbReference>